<dbReference type="PANTHER" id="PTHR11669:SF0">
    <property type="entry name" value="PROTEIN STICHEL-LIKE 2"/>
    <property type="match status" value="1"/>
</dbReference>
<dbReference type="PANTHER" id="PTHR11669">
    <property type="entry name" value="REPLICATION FACTOR C / DNA POLYMERASE III GAMMA-TAU SUBUNIT"/>
    <property type="match status" value="1"/>
</dbReference>
<protein>
    <recommendedName>
        <fullName evidence="2">DNA-directed DNA polymerase</fullName>
        <ecNumber evidence="2">2.7.7.7</ecNumber>
    </recommendedName>
</protein>
<dbReference type="SMART" id="SM00382">
    <property type="entry name" value="AAA"/>
    <property type="match status" value="1"/>
</dbReference>
<dbReference type="Gene3D" id="3.40.50.300">
    <property type="entry name" value="P-loop containing nucleotide triphosphate hydrolases"/>
    <property type="match status" value="1"/>
</dbReference>
<dbReference type="NCBIfam" id="NF004046">
    <property type="entry name" value="PRK05563.1"/>
    <property type="match status" value="1"/>
</dbReference>
<dbReference type="Proteomes" id="UP000037778">
    <property type="component" value="Unassembled WGS sequence"/>
</dbReference>
<organism evidence="14 15">
    <name type="scientific">Apilactobacillus kunkeei</name>
    <dbReference type="NCBI Taxonomy" id="148814"/>
    <lineage>
        <taxon>Bacteria</taxon>
        <taxon>Bacillati</taxon>
        <taxon>Bacillota</taxon>
        <taxon>Bacilli</taxon>
        <taxon>Lactobacillales</taxon>
        <taxon>Lactobacillaceae</taxon>
        <taxon>Apilactobacillus</taxon>
    </lineage>
</organism>
<dbReference type="GO" id="GO:0009360">
    <property type="term" value="C:DNA polymerase III complex"/>
    <property type="evidence" value="ECO:0007669"/>
    <property type="project" value="InterPro"/>
</dbReference>
<dbReference type="InterPro" id="IPR012763">
    <property type="entry name" value="DNA_pol_III_sug/sutau_N"/>
</dbReference>
<dbReference type="InterPro" id="IPR022754">
    <property type="entry name" value="DNA_pol_III_gamma-3"/>
</dbReference>
<evidence type="ECO:0000256" key="6">
    <source>
        <dbReference type="ARBA" id="ARBA00022723"/>
    </source>
</evidence>
<dbReference type="InterPro" id="IPR027417">
    <property type="entry name" value="P-loop_NTPase"/>
</dbReference>
<dbReference type="GO" id="GO:0046872">
    <property type="term" value="F:metal ion binding"/>
    <property type="evidence" value="ECO:0007669"/>
    <property type="project" value="UniProtKB-KW"/>
</dbReference>
<dbReference type="FunFam" id="3.40.50.300:FF:000014">
    <property type="entry name" value="DNA polymerase III subunit gamma/tau"/>
    <property type="match status" value="1"/>
</dbReference>
<dbReference type="GO" id="GO:0006261">
    <property type="term" value="P:DNA-templated DNA replication"/>
    <property type="evidence" value="ECO:0007669"/>
    <property type="project" value="TreeGrafter"/>
</dbReference>
<dbReference type="GO" id="GO:0005524">
    <property type="term" value="F:ATP binding"/>
    <property type="evidence" value="ECO:0007669"/>
    <property type="project" value="UniProtKB-KW"/>
</dbReference>
<dbReference type="GO" id="GO:0003677">
    <property type="term" value="F:DNA binding"/>
    <property type="evidence" value="ECO:0007669"/>
    <property type="project" value="InterPro"/>
</dbReference>
<evidence type="ECO:0000256" key="7">
    <source>
        <dbReference type="ARBA" id="ARBA00022741"/>
    </source>
</evidence>
<dbReference type="SUPFAM" id="SSF48019">
    <property type="entry name" value="post-AAA+ oligomerization domain-like"/>
    <property type="match status" value="1"/>
</dbReference>
<feature type="region of interest" description="Disordered" evidence="12">
    <location>
        <begin position="552"/>
        <end position="585"/>
    </location>
</feature>
<dbReference type="InterPro" id="IPR001270">
    <property type="entry name" value="ClpA/B"/>
</dbReference>
<evidence type="ECO:0000313" key="15">
    <source>
        <dbReference type="Proteomes" id="UP000037778"/>
    </source>
</evidence>
<dbReference type="SUPFAM" id="SSF52540">
    <property type="entry name" value="P-loop containing nucleoside triphosphate hydrolases"/>
    <property type="match status" value="1"/>
</dbReference>
<comment type="catalytic activity">
    <reaction evidence="11">
        <text>DNA(n) + a 2'-deoxyribonucleoside 5'-triphosphate = DNA(n+1) + diphosphate</text>
        <dbReference type="Rhea" id="RHEA:22508"/>
        <dbReference type="Rhea" id="RHEA-COMP:17339"/>
        <dbReference type="Rhea" id="RHEA-COMP:17340"/>
        <dbReference type="ChEBI" id="CHEBI:33019"/>
        <dbReference type="ChEBI" id="CHEBI:61560"/>
        <dbReference type="ChEBI" id="CHEBI:173112"/>
        <dbReference type="EC" id="2.7.7.7"/>
    </reaction>
</comment>
<evidence type="ECO:0000256" key="8">
    <source>
        <dbReference type="ARBA" id="ARBA00022833"/>
    </source>
</evidence>
<reference evidence="14 15" key="1">
    <citation type="journal article" date="2015" name="Genome Biol. Evol.">
        <title>Functionally Structured Genomes in Lactobacillus kunkeei Colonizing the Honey Crop and Food Products of Honeybees and Stingless Bees.</title>
        <authorList>
            <person name="Tamarit D."/>
            <person name="Ellegaard K.M."/>
            <person name="Wikander J."/>
            <person name="Olofsson T."/>
            <person name="Vasquez A."/>
            <person name="Andersson S.G."/>
        </authorList>
    </citation>
    <scope>NUCLEOTIDE SEQUENCE [LARGE SCALE GENOMIC DNA]</scope>
    <source>
        <strain evidence="14 15">LAko</strain>
    </source>
</reference>
<gene>
    <name evidence="14" type="ORF">RZ71_11840</name>
</gene>
<proteinExistence type="inferred from homology"/>
<name>A0A0N0CTA8_9LACO</name>
<dbReference type="Gene3D" id="1.10.8.60">
    <property type="match status" value="1"/>
</dbReference>
<feature type="compositionally biased region" description="Low complexity" evidence="12">
    <location>
        <begin position="409"/>
        <end position="420"/>
    </location>
</feature>
<dbReference type="PRINTS" id="PR00300">
    <property type="entry name" value="CLPPROTEASEA"/>
</dbReference>
<dbReference type="PATRIC" id="fig|148814.8.peg.379"/>
<comment type="similarity">
    <text evidence="1">Belongs to the DnaX/STICHEL family.</text>
</comment>
<keyword evidence="9" id="KW-0067">ATP-binding</keyword>
<evidence type="ECO:0000259" key="13">
    <source>
        <dbReference type="SMART" id="SM00382"/>
    </source>
</evidence>
<keyword evidence="4" id="KW-0548">Nucleotidyltransferase</keyword>
<dbReference type="GO" id="GO:0003887">
    <property type="term" value="F:DNA-directed DNA polymerase activity"/>
    <property type="evidence" value="ECO:0007669"/>
    <property type="project" value="UniProtKB-KW"/>
</dbReference>
<dbReference type="EMBL" id="JXCY01000004">
    <property type="protein sequence ID" value="KOY76731.1"/>
    <property type="molecule type" value="Genomic_DNA"/>
</dbReference>
<accession>A0A0N0CTA8</accession>
<feature type="region of interest" description="Disordered" evidence="12">
    <location>
        <begin position="363"/>
        <end position="382"/>
    </location>
</feature>
<evidence type="ECO:0000256" key="5">
    <source>
        <dbReference type="ARBA" id="ARBA00022705"/>
    </source>
</evidence>
<evidence type="ECO:0000256" key="1">
    <source>
        <dbReference type="ARBA" id="ARBA00006360"/>
    </source>
</evidence>
<dbReference type="NCBIfam" id="TIGR02397">
    <property type="entry name" value="dnaX_nterm"/>
    <property type="match status" value="1"/>
</dbReference>
<dbReference type="InterPro" id="IPR008921">
    <property type="entry name" value="DNA_pol3_clamp-load_cplx_C"/>
</dbReference>
<dbReference type="InterPro" id="IPR050238">
    <property type="entry name" value="DNA_Rep/Repair_Clamp_Loader"/>
</dbReference>
<keyword evidence="7" id="KW-0547">Nucleotide-binding</keyword>
<keyword evidence="10" id="KW-0239">DNA-directed DNA polymerase</keyword>
<sequence length="603" mass="67061">MSYQALYRVWRPQRFDDVIGQDVITTTLKNAIVTNQLSHAYLFAGPRGTGKTSAAKILAKAINCPNQKDGEPCNECEICESITNGTLNDVIEIDAASNNGVEEIRDVRDKAKYAPTQATYKVYIIDEVHMLSTGAFNALLKTLEEPPAHVIFILATTEPQKIPATIISRVQRFDFKRITANDILGRMEFILNDKKIDYDDKALKVIAKAAEGGMRDALSILDQVLSFGFDKVTYENALQVTGSVTKSLLSKYLTNVVNHDVKDALSDVRQMLESGKDAARFVEDLIKYCQDILLYQQSPEMVEESELGVIDEEFKQLTSIVDAQRVYRMIVDLNDIQNQMRYTMHPDVYLDVLTVKLSTDNQQSASQAPAQPQPAVQTASASNVDNQLVQQLKDQVASLQKQVEELTKNGVATNNGGNAASEPARRPAAKKPSGSASNARVNLTKIYPVLDNATRQDLTNIQNIWDELLSGLDVTKRALMNVSKPVAASHDGVVVSFEYPFLFQKASTDEELQDALGNGLDRILNYVPDFVFIPAEQWPEIRKGYIVAQKNSGKDVREESENSSVENSDQNDDNNNEKQDNEPKIVKQATQLFGEDIIDVKDD</sequence>
<keyword evidence="6" id="KW-0479">Metal-binding</keyword>
<dbReference type="InterPro" id="IPR045085">
    <property type="entry name" value="HLD_clamp_pol_III_gamma_tau"/>
</dbReference>
<keyword evidence="3" id="KW-0808">Transferase</keyword>
<dbReference type="Pfam" id="PF13177">
    <property type="entry name" value="DNA_pol3_delta2"/>
    <property type="match status" value="1"/>
</dbReference>
<comment type="caution">
    <text evidence="14">The sequence shown here is derived from an EMBL/GenBank/DDBJ whole genome shotgun (WGS) entry which is preliminary data.</text>
</comment>
<evidence type="ECO:0000313" key="14">
    <source>
        <dbReference type="EMBL" id="KOY76731.1"/>
    </source>
</evidence>
<evidence type="ECO:0000256" key="4">
    <source>
        <dbReference type="ARBA" id="ARBA00022695"/>
    </source>
</evidence>
<dbReference type="EC" id="2.7.7.7" evidence="2"/>
<dbReference type="FunFam" id="1.10.8.60:FF:000013">
    <property type="entry name" value="DNA polymerase III subunit gamma/tau"/>
    <property type="match status" value="1"/>
</dbReference>
<feature type="domain" description="AAA+ ATPase" evidence="13">
    <location>
        <begin position="37"/>
        <end position="184"/>
    </location>
</feature>
<evidence type="ECO:0000256" key="11">
    <source>
        <dbReference type="ARBA" id="ARBA00049244"/>
    </source>
</evidence>
<feature type="region of interest" description="Disordered" evidence="12">
    <location>
        <begin position="407"/>
        <end position="437"/>
    </location>
</feature>
<feature type="compositionally biased region" description="Basic and acidic residues" evidence="12">
    <location>
        <begin position="575"/>
        <end position="585"/>
    </location>
</feature>
<keyword evidence="5" id="KW-0235">DNA replication</keyword>
<evidence type="ECO:0000256" key="9">
    <source>
        <dbReference type="ARBA" id="ARBA00022840"/>
    </source>
</evidence>
<keyword evidence="15" id="KW-1185">Reference proteome</keyword>
<dbReference type="CDD" id="cd00009">
    <property type="entry name" value="AAA"/>
    <property type="match status" value="1"/>
</dbReference>
<dbReference type="RefSeq" id="WP_053791541.1">
    <property type="nucleotide sequence ID" value="NZ_JXCY01000004.1"/>
</dbReference>
<evidence type="ECO:0000256" key="3">
    <source>
        <dbReference type="ARBA" id="ARBA00022679"/>
    </source>
</evidence>
<dbReference type="Gene3D" id="1.20.272.10">
    <property type="match status" value="1"/>
</dbReference>
<dbReference type="AlphaFoldDB" id="A0A0N0CTA8"/>
<dbReference type="CDD" id="cd18137">
    <property type="entry name" value="HLD_clamp_pol_III_gamma_tau"/>
    <property type="match status" value="1"/>
</dbReference>
<dbReference type="Pfam" id="PF12169">
    <property type="entry name" value="DNA_pol3_gamma3"/>
    <property type="match status" value="1"/>
</dbReference>
<dbReference type="Pfam" id="PF22608">
    <property type="entry name" value="DNAX_ATPase_lid"/>
    <property type="match status" value="1"/>
</dbReference>
<evidence type="ECO:0000256" key="12">
    <source>
        <dbReference type="SAM" id="MobiDB-lite"/>
    </source>
</evidence>
<evidence type="ECO:0000256" key="10">
    <source>
        <dbReference type="ARBA" id="ARBA00022932"/>
    </source>
</evidence>
<evidence type="ECO:0000256" key="2">
    <source>
        <dbReference type="ARBA" id="ARBA00012417"/>
    </source>
</evidence>
<dbReference type="InterPro" id="IPR003593">
    <property type="entry name" value="AAA+_ATPase"/>
</dbReference>
<keyword evidence="8" id="KW-0862">Zinc</keyword>